<dbReference type="EMBL" id="SELW01000657">
    <property type="protein sequence ID" value="TID15034.1"/>
    <property type="molecule type" value="Genomic_DNA"/>
</dbReference>
<reference evidence="2 3" key="1">
    <citation type="journal article" date="2019" name="Front. Genet.">
        <title>Whole-Genome Sequencing of the Opportunistic Yeast Pathogen Candida inconspicua Uncovers Its Hybrid Origin.</title>
        <authorList>
            <person name="Mixao V."/>
            <person name="Hansen A.P."/>
            <person name="Saus E."/>
            <person name="Boekhout T."/>
            <person name="Lass-Florl C."/>
            <person name="Gabaldon T."/>
        </authorList>
    </citation>
    <scope>NUCLEOTIDE SEQUENCE [LARGE SCALE GENOMIC DNA]</scope>
    <source>
        <strain evidence="2 3">CBS 180</strain>
    </source>
</reference>
<organism evidence="2 3">
    <name type="scientific">Pichia inconspicua</name>
    <dbReference type="NCBI Taxonomy" id="52247"/>
    <lineage>
        <taxon>Eukaryota</taxon>
        <taxon>Fungi</taxon>
        <taxon>Dikarya</taxon>
        <taxon>Ascomycota</taxon>
        <taxon>Saccharomycotina</taxon>
        <taxon>Pichiomycetes</taxon>
        <taxon>Pichiales</taxon>
        <taxon>Pichiaceae</taxon>
        <taxon>Pichia</taxon>
    </lineage>
</organism>
<dbReference type="PROSITE" id="PS50056">
    <property type="entry name" value="TYR_PHOSPHATASE_2"/>
    <property type="match status" value="1"/>
</dbReference>
<dbReference type="Gene3D" id="3.90.190.10">
    <property type="entry name" value="Protein tyrosine phosphatase superfamily"/>
    <property type="match status" value="1"/>
</dbReference>
<dbReference type="Proteomes" id="UP000307173">
    <property type="component" value="Unassembled WGS sequence"/>
</dbReference>
<evidence type="ECO:0000313" key="3">
    <source>
        <dbReference type="Proteomes" id="UP000307173"/>
    </source>
</evidence>
<keyword evidence="3" id="KW-1185">Reference proteome</keyword>
<dbReference type="InterPro" id="IPR000073">
    <property type="entry name" value="AB_hydrolase_1"/>
</dbReference>
<dbReference type="InterPro" id="IPR029021">
    <property type="entry name" value="Prot-tyrosine_phosphatase-like"/>
</dbReference>
<dbReference type="STRING" id="52247.A0A4T0WW82"/>
<dbReference type="PROSITE" id="PS00383">
    <property type="entry name" value="TYR_PHOSPHATASE_1"/>
    <property type="match status" value="1"/>
</dbReference>
<evidence type="ECO:0000313" key="2">
    <source>
        <dbReference type="EMBL" id="TID15034.1"/>
    </source>
</evidence>
<dbReference type="SUPFAM" id="SSF53474">
    <property type="entry name" value="alpha/beta-Hydrolases"/>
    <property type="match status" value="1"/>
</dbReference>
<dbReference type="GO" id="GO:0006370">
    <property type="term" value="P:7-methylguanosine mRNA capping"/>
    <property type="evidence" value="ECO:0007669"/>
    <property type="project" value="TreeGrafter"/>
</dbReference>
<accession>A0A4T0WW82</accession>
<dbReference type="OrthoDB" id="428974at2759"/>
<proteinExistence type="predicted"/>
<dbReference type="InterPro" id="IPR000340">
    <property type="entry name" value="Dual-sp_phosphatase_cat-dom"/>
</dbReference>
<sequence length="599" mass="69343">MISELERLQNESDAERVSLVKVLWKVAHNDMYSDFEKHVLATQPNDCSIVQKYSRIESFPIKGRNHLEEVNVSTFYSDHPLREFHKRSVQANVDVARAQLAKIEEIPVIVFLHGLGGQISQFEPILQELRNCADMFGIDLPGFGNSKRPSREDISKGLKFMRLSEYSEGELFKVEKTLANMKDEDFHTDAIVDMMFQILEHKFHGRKLILIAHSMGTHIGIKLIDKFEAGKIEAFIMMAPPRMRDHLETDIVLRLEWRKKLALTASWYIPRLFDVLRYFDRRGGLHSHSVNNYIHFEKGEEDLLKRLRQLRWNLDTESNIFLKYLFGFECVSRSDISDMISKTSKVMICCGEYDTVTPIRESENMFQIIKNYGGDVKFEIIPQANHSLFLDKPNLLAGSIYQFIEGLGLNISCTWVLQIKALLSGDKWGLKNEAKWNSVKTISDEIKAPNGKNCSFLLGMKTLRETDKIHNPIKFENDHPEVYAIIDIGSDTPSYEPKNFKRIKYIKYKTESKVTPDNVTIMKFNKLVGELIKEREDEEQFIAVHCHYGQNRTGFLICCYLIEKLGWSVSEAIQGFEVAKPPGIKHVHFKNALYLRYQE</sequence>
<dbReference type="InterPro" id="IPR000387">
    <property type="entry name" value="Tyr_Pase_dom"/>
</dbReference>
<feature type="domain" description="Tyrosine specific protein phosphatases" evidence="1">
    <location>
        <begin position="522"/>
        <end position="581"/>
    </location>
</feature>
<dbReference type="Pfam" id="PF00782">
    <property type="entry name" value="DSPc"/>
    <property type="match status" value="1"/>
</dbReference>
<dbReference type="SUPFAM" id="SSF52799">
    <property type="entry name" value="(Phosphotyrosine protein) phosphatases II"/>
    <property type="match status" value="1"/>
</dbReference>
<evidence type="ECO:0000259" key="1">
    <source>
        <dbReference type="PROSITE" id="PS50056"/>
    </source>
</evidence>
<protein>
    <recommendedName>
        <fullName evidence="1">Tyrosine specific protein phosphatases domain-containing protein</fullName>
    </recommendedName>
</protein>
<name>A0A4T0WW82_9ASCO</name>
<comment type="caution">
    <text evidence="2">The sequence shown here is derived from an EMBL/GenBank/DDBJ whole genome shotgun (WGS) entry which is preliminary data.</text>
</comment>
<gene>
    <name evidence="2" type="ORF">CANINC_004705</name>
</gene>
<dbReference type="InterPro" id="IPR016130">
    <property type="entry name" value="Tyr_Pase_AS"/>
</dbReference>
<dbReference type="AlphaFoldDB" id="A0A4T0WW82"/>
<dbReference type="Gene3D" id="3.40.50.1820">
    <property type="entry name" value="alpha/beta hydrolase"/>
    <property type="match status" value="1"/>
</dbReference>
<dbReference type="PANTHER" id="PTHR10367:SF25">
    <property type="entry name" value="DUAL SPECIFICITY PHOSPHATASE CATALYTIC DOMAIN PROTEIN (AFU_ORTHOLOGUE AFUA_1G03540)"/>
    <property type="match status" value="1"/>
</dbReference>
<dbReference type="InterPro" id="IPR029058">
    <property type="entry name" value="AB_hydrolase_fold"/>
</dbReference>
<dbReference type="InterPro" id="IPR051029">
    <property type="entry name" value="mRNA_Capping_Enz/RNA_Phosphat"/>
</dbReference>
<dbReference type="GO" id="GO:0004484">
    <property type="term" value="F:mRNA guanylyltransferase activity"/>
    <property type="evidence" value="ECO:0007669"/>
    <property type="project" value="TreeGrafter"/>
</dbReference>
<dbReference type="PANTHER" id="PTHR10367">
    <property type="entry name" value="MRNA-CAPPING ENZYME"/>
    <property type="match status" value="1"/>
</dbReference>
<dbReference type="Pfam" id="PF00561">
    <property type="entry name" value="Abhydrolase_1"/>
    <property type="match status" value="1"/>
</dbReference>